<evidence type="ECO:0000256" key="9">
    <source>
        <dbReference type="ARBA" id="ARBA00023157"/>
    </source>
</evidence>
<dbReference type="InterPro" id="IPR000209">
    <property type="entry name" value="Peptidase_S8/S53_dom"/>
</dbReference>
<dbReference type="Pfam" id="PF00082">
    <property type="entry name" value="Peptidase_S8"/>
    <property type="match status" value="1"/>
</dbReference>
<sequence>MKDSSGYANVSGVTLPCFHLLLQIGNLEDMYVFEPVMQRRQWAISEGTRGGQKRRSLLSQQEQLEADEHVDYILEQVVQKRVKRSSYTPPLDPLWPRQWSLLNEGQEAVGGRYDLNVEPAWIQGLTGRGVTVGVTDDGKTSHFLFTGRGVTVGVTDDGLWYSHPDLTANFRSKLSWDFIDNDNDVMPRRNRENHGTSCAGVIAMARSNNMCGTGIAYETQIAGLRMLDGDDTTDAIEASSLGFANQYIDIYSSSWGPYDNGFTVGGPGPILTHVLRRGAEEGRGGKGVIYVWASGNGGKNGDTCAMDGYVSSIYTVAVGSVDQYGVQAPFDEDCTGKLAVAVNHNANGQNSHQVVTTDNRNRCRGNFKGTSAAAPLIAGIIALTLQANNNLTWRDVQYLIVHTSRHEGLTTPREPRPWRMNGAGLTVEANTTLQTAFSVESNKSEIRSLEHVVFRLSLTIENYTTPRSLAQYHIMQSLFGTHFDQADINGILEHNGARRGDVSISLTSPSGTESILLPHREKDFVNTGTLSWSFMSVQHWGETPVGQWNIAVNFNSSEGYIRISGLNVTLYGMSRSSVTSVSEYCSNLLTRLEQL</sequence>
<feature type="active site" description="Charge relay system" evidence="11 12">
    <location>
        <position position="371"/>
    </location>
</feature>
<dbReference type="Gene3D" id="2.60.120.260">
    <property type="entry name" value="Galactose-binding domain-like"/>
    <property type="match status" value="1"/>
</dbReference>
<evidence type="ECO:0000313" key="14">
    <source>
        <dbReference type="EMBL" id="CAI8000216.1"/>
    </source>
</evidence>
<keyword evidence="2 12" id="KW-0645">Protease</keyword>
<evidence type="ECO:0000256" key="1">
    <source>
        <dbReference type="ARBA" id="ARBA00005325"/>
    </source>
</evidence>
<accession>A0AA35R146</accession>
<evidence type="ECO:0000256" key="2">
    <source>
        <dbReference type="ARBA" id="ARBA00022670"/>
    </source>
</evidence>
<dbReference type="CDD" id="cd04059">
    <property type="entry name" value="Peptidases_S8_Protein_convertases_Kexins_Furin-like"/>
    <property type="match status" value="1"/>
</dbReference>
<dbReference type="InterPro" id="IPR038466">
    <property type="entry name" value="S8_pro-domain_sf"/>
</dbReference>
<dbReference type="InterPro" id="IPR036852">
    <property type="entry name" value="Peptidase_S8/S53_dom_sf"/>
</dbReference>
<gene>
    <name evidence="14" type="ORF">GBAR_LOCUS2870</name>
</gene>
<dbReference type="Proteomes" id="UP001174909">
    <property type="component" value="Unassembled WGS sequence"/>
</dbReference>
<dbReference type="SUPFAM" id="SSF49785">
    <property type="entry name" value="Galactose-binding domain-like"/>
    <property type="match status" value="1"/>
</dbReference>
<feature type="active site" description="Charge relay system" evidence="11 12">
    <location>
        <position position="156"/>
    </location>
</feature>
<dbReference type="SUPFAM" id="SSF52743">
    <property type="entry name" value="Subtilisin-like"/>
    <property type="match status" value="2"/>
</dbReference>
<evidence type="ECO:0000256" key="12">
    <source>
        <dbReference type="PROSITE-ProRule" id="PRU01240"/>
    </source>
</evidence>
<comment type="caution">
    <text evidence="14">The sequence shown here is derived from an EMBL/GenBank/DDBJ whole genome shotgun (WGS) entry which is preliminary data.</text>
</comment>
<organism evidence="14 15">
    <name type="scientific">Geodia barretti</name>
    <name type="common">Barrett's horny sponge</name>
    <dbReference type="NCBI Taxonomy" id="519541"/>
    <lineage>
        <taxon>Eukaryota</taxon>
        <taxon>Metazoa</taxon>
        <taxon>Porifera</taxon>
        <taxon>Demospongiae</taxon>
        <taxon>Heteroscleromorpha</taxon>
        <taxon>Tetractinellida</taxon>
        <taxon>Astrophorina</taxon>
        <taxon>Geodiidae</taxon>
        <taxon>Geodia</taxon>
    </lineage>
</organism>
<dbReference type="InterPro" id="IPR002884">
    <property type="entry name" value="P_dom"/>
</dbReference>
<keyword evidence="4" id="KW-0732">Signal</keyword>
<evidence type="ECO:0000256" key="4">
    <source>
        <dbReference type="ARBA" id="ARBA00022729"/>
    </source>
</evidence>
<protein>
    <submittedName>
        <fullName evidence="14">Neuroendocrine convertase 1</fullName>
    </submittedName>
</protein>
<keyword evidence="10" id="KW-0325">Glycoprotein</keyword>
<dbReference type="Gene3D" id="3.40.50.200">
    <property type="entry name" value="Peptidase S8/S53 domain"/>
    <property type="match status" value="2"/>
</dbReference>
<dbReference type="InterPro" id="IPR008979">
    <property type="entry name" value="Galactose-bd-like_sf"/>
</dbReference>
<proteinExistence type="inferred from homology"/>
<dbReference type="PRINTS" id="PR00723">
    <property type="entry name" value="SUBTILISIN"/>
</dbReference>
<dbReference type="GO" id="GO:0016485">
    <property type="term" value="P:protein processing"/>
    <property type="evidence" value="ECO:0007669"/>
    <property type="project" value="TreeGrafter"/>
</dbReference>
<dbReference type="Gene3D" id="3.30.70.850">
    <property type="entry name" value="Peptidase S8, pro-domain"/>
    <property type="match status" value="1"/>
</dbReference>
<dbReference type="PROSITE" id="PS51892">
    <property type="entry name" value="SUBTILASE"/>
    <property type="match status" value="1"/>
</dbReference>
<keyword evidence="6 12" id="KW-0720">Serine protease</keyword>
<evidence type="ECO:0000256" key="6">
    <source>
        <dbReference type="ARBA" id="ARBA00022825"/>
    </source>
</evidence>
<evidence type="ECO:0000256" key="8">
    <source>
        <dbReference type="ARBA" id="ARBA00023145"/>
    </source>
</evidence>
<dbReference type="GO" id="GO:0000139">
    <property type="term" value="C:Golgi membrane"/>
    <property type="evidence" value="ECO:0007669"/>
    <property type="project" value="TreeGrafter"/>
</dbReference>
<keyword evidence="3" id="KW-0165">Cleavage on pair of basic residues</keyword>
<keyword evidence="7" id="KW-0106">Calcium</keyword>
<evidence type="ECO:0000256" key="3">
    <source>
        <dbReference type="ARBA" id="ARBA00022685"/>
    </source>
</evidence>
<dbReference type="PANTHER" id="PTHR42884">
    <property type="entry name" value="PROPROTEIN CONVERTASE SUBTILISIN/KEXIN-RELATED"/>
    <property type="match status" value="1"/>
</dbReference>
<feature type="active site" description="Charge relay system" evidence="11 12">
    <location>
        <position position="194"/>
    </location>
</feature>
<keyword evidence="15" id="KW-1185">Reference proteome</keyword>
<dbReference type="PROSITE" id="PS00138">
    <property type="entry name" value="SUBTILASE_SER"/>
    <property type="match status" value="1"/>
</dbReference>
<dbReference type="InterPro" id="IPR015500">
    <property type="entry name" value="Peptidase_S8_subtilisin-rel"/>
</dbReference>
<keyword evidence="8" id="KW-0865">Zymogen</keyword>
<feature type="domain" description="P/Homo B" evidence="13">
    <location>
        <begin position="401"/>
        <end position="576"/>
    </location>
</feature>
<comment type="similarity">
    <text evidence="1">Belongs to the peptidase S8 family. Furin subfamily.</text>
</comment>
<dbReference type="AlphaFoldDB" id="A0AA35R146"/>
<reference evidence="14" key="1">
    <citation type="submission" date="2023-03" db="EMBL/GenBank/DDBJ databases">
        <authorList>
            <person name="Steffen K."/>
            <person name="Cardenas P."/>
        </authorList>
    </citation>
    <scope>NUCLEOTIDE SEQUENCE</scope>
</reference>
<dbReference type="InterPro" id="IPR022398">
    <property type="entry name" value="Peptidase_S8_His-AS"/>
</dbReference>
<dbReference type="PROSITE" id="PS00137">
    <property type="entry name" value="SUBTILASE_HIS"/>
    <property type="match status" value="1"/>
</dbReference>
<dbReference type="Pfam" id="PF01483">
    <property type="entry name" value="P_proprotein"/>
    <property type="match status" value="1"/>
</dbReference>
<keyword evidence="5 12" id="KW-0378">Hydrolase</keyword>
<dbReference type="GO" id="GO:0004252">
    <property type="term" value="F:serine-type endopeptidase activity"/>
    <property type="evidence" value="ECO:0007669"/>
    <property type="project" value="UniProtKB-UniRule"/>
</dbReference>
<dbReference type="FunFam" id="3.40.50.200:FF:000021">
    <property type="entry name" value="Proprotein convertase subtilisin/kexin type 5a"/>
    <property type="match status" value="1"/>
</dbReference>
<dbReference type="PANTHER" id="PTHR42884:SF14">
    <property type="entry name" value="NEUROENDOCRINE CONVERTASE 1"/>
    <property type="match status" value="1"/>
</dbReference>
<evidence type="ECO:0000256" key="7">
    <source>
        <dbReference type="ARBA" id="ARBA00022837"/>
    </source>
</evidence>
<dbReference type="EMBL" id="CASHTH010000394">
    <property type="protein sequence ID" value="CAI8000216.1"/>
    <property type="molecule type" value="Genomic_DNA"/>
</dbReference>
<evidence type="ECO:0000256" key="11">
    <source>
        <dbReference type="PIRSR" id="PIRSR615500-1"/>
    </source>
</evidence>
<dbReference type="InterPro" id="IPR034182">
    <property type="entry name" value="Kexin/furin"/>
</dbReference>
<evidence type="ECO:0000313" key="15">
    <source>
        <dbReference type="Proteomes" id="UP001174909"/>
    </source>
</evidence>
<name>A0AA35R146_GEOBA</name>
<dbReference type="GO" id="GO:0005802">
    <property type="term" value="C:trans-Golgi network"/>
    <property type="evidence" value="ECO:0007669"/>
    <property type="project" value="TreeGrafter"/>
</dbReference>
<dbReference type="InterPro" id="IPR023828">
    <property type="entry name" value="Peptidase_S8_Ser-AS"/>
</dbReference>
<evidence type="ECO:0000256" key="10">
    <source>
        <dbReference type="ARBA" id="ARBA00023180"/>
    </source>
</evidence>
<dbReference type="PROSITE" id="PS51829">
    <property type="entry name" value="P_HOMO_B"/>
    <property type="match status" value="1"/>
</dbReference>
<evidence type="ECO:0000256" key="5">
    <source>
        <dbReference type="ARBA" id="ARBA00022801"/>
    </source>
</evidence>
<evidence type="ECO:0000259" key="13">
    <source>
        <dbReference type="PROSITE" id="PS51829"/>
    </source>
</evidence>
<keyword evidence="9" id="KW-1015">Disulfide bond</keyword>